<protein>
    <submittedName>
        <fullName evidence="2">Uncharacterized protein</fullName>
    </submittedName>
</protein>
<keyword evidence="1" id="KW-0472">Membrane</keyword>
<dbReference type="EMBL" id="CAJNJA010061227">
    <property type="protein sequence ID" value="CAE7873092.1"/>
    <property type="molecule type" value="Genomic_DNA"/>
</dbReference>
<feature type="transmembrane region" description="Helical" evidence="1">
    <location>
        <begin position="12"/>
        <end position="31"/>
    </location>
</feature>
<reference evidence="2" key="1">
    <citation type="submission" date="2021-02" db="EMBL/GenBank/DDBJ databases">
        <authorList>
            <person name="Dougan E. K."/>
            <person name="Rhodes N."/>
            <person name="Thang M."/>
            <person name="Chan C."/>
        </authorList>
    </citation>
    <scope>NUCLEOTIDE SEQUENCE</scope>
</reference>
<evidence type="ECO:0000313" key="2">
    <source>
        <dbReference type="EMBL" id="CAE7873092.1"/>
    </source>
</evidence>
<accession>A0A813AP97</accession>
<dbReference type="OrthoDB" id="433053at2759"/>
<evidence type="ECO:0000313" key="3">
    <source>
        <dbReference type="Proteomes" id="UP000601435"/>
    </source>
</evidence>
<gene>
    <name evidence="2" type="ORF">SNEC2469_LOCUS28305</name>
</gene>
<dbReference type="Proteomes" id="UP000601435">
    <property type="component" value="Unassembled WGS sequence"/>
</dbReference>
<name>A0A813AP97_9DINO</name>
<keyword evidence="1" id="KW-0812">Transmembrane</keyword>
<comment type="caution">
    <text evidence="2">The sequence shown here is derived from an EMBL/GenBank/DDBJ whole genome shotgun (WGS) entry which is preliminary data.</text>
</comment>
<keyword evidence="3" id="KW-1185">Reference proteome</keyword>
<evidence type="ECO:0000256" key="1">
    <source>
        <dbReference type="SAM" id="Phobius"/>
    </source>
</evidence>
<proteinExistence type="predicted"/>
<keyword evidence="1" id="KW-1133">Transmembrane helix</keyword>
<sequence length="598" mass="64936">MAITSEVVRRGTCSGSFLASLLGLWIHVLMYRRPMLALLDCAFADSRRTPASTVFALSRNTLNELLALVMLAPLAQTDMRVSYAPFAFCMDASPTGAGLCAAPLPETVVAELWRQSEQKGYYTRLESPAAALLREKGLEPETVFGASAVEPPTTVFPLPPALNEGIVYDTLECFSQEGTWAAAHSAAGLVAHPGLFTAGRPLQFADLADGDILAQLVSLAARGVVREWHFEPAGSFGGALARAVEVKLCLVSLLLRLSGFVSDSPTTAELRAFHDDPEWVGELADSLEFTEVLRYRFSRQGHINVQEGRSSSSALGHVLLTALPYVLGGGLYPGGLHVYSGANRSDGPSRGRSVAPPTKDWPVWLEELREGSTYRFDVCLAAARVPKLAGRWLRLLLLLGGDIERHPGPAGRVPRGPLDLTSGFATSTRHKMTKSLDAFKLWLSVSLNLTFAAAMASAESAATALRAFGLHLYSEGHPRYLLVYAITGVQDAFPAFRNHLTPAWQIDKKWQHVEPGECRPVISKPILLASVSLGILWGWFDWVAVTLVGFLCMLHPSELICLQRSDLVLPHDMMTSDCLAYIHGTPKQRVLRAGSTRG</sequence>
<organism evidence="2 3">
    <name type="scientific">Symbiodinium necroappetens</name>
    <dbReference type="NCBI Taxonomy" id="1628268"/>
    <lineage>
        <taxon>Eukaryota</taxon>
        <taxon>Sar</taxon>
        <taxon>Alveolata</taxon>
        <taxon>Dinophyceae</taxon>
        <taxon>Suessiales</taxon>
        <taxon>Symbiodiniaceae</taxon>
        <taxon>Symbiodinium</taxon>
    </lineage>
</organism>
<dbReference type="AlphaFoldDB" id="A0A813AP97"/>